<evidence type="ECO:0000313" key="2">
    <source>
        <dbReference type="EMBL" id="AFZ81307.1"/>
    </source>
</evidence>
<protein>
    <submittedName>
        <fullName evidence="2">Uncharacterized protein</fullName>
    </submittedName>
</protein>
<dbReference type="eggNOG" id="ENOG502SV85">
    <property type="taxonomic scope" value="Eukaryota"/>
</dbReference>
<feature type="region of interest" description="Disordered" evidence="1">
    <location>
        <begin position="954"/>
        <end position="990"/>
    </location>
</feature>
<dbReference type="STRING" id="1537102.L0B0C3"/>
<evidence type="ECO:0000313" key="3">
    <source>
        <dbReference type="Proteomes" id="UP000031512"/>
    </source>
</evidence>
<dbReference type="EMBL" id="CP001670">
    <property type="protein sequence ID" value="AFZ81307.1"/>
    <property type="molecule type" value="Genomic_DNA"/>
</dbReference>
<dbReference type="GeneID" id="15805678"/>
<dbReference type="OrthoDB" id="390351at2759"/>
<dbReference type="Proteomes" id="UP000031512">
    <property type="component" value="Chromosome 3"/>
</dbReference>
<evidence type="ECO:0000256" key="1">
    <source>
        <dbReference type="SAM" id="MobiDB-lite"/>
    </source>
</evidence>
<keyword evidence="3" id="KW-1185">Reference proteome</keyword>
<accession>L0B0C3</accession>
<gene>
    <name evidence="2" type="ORF">BEWA_007160</name>
</gene>
<organism evidence="2 3">
    <name type="scientific">Theileria equi strain WA</name>
    <dbReference type="NCBI Taxonomy" id="1537102"/>
    <lineage>
        <taxon>Eukaryota</taxon>
        <taxon>Sar</taxon>
        <taxon>Alveolata</taxon>
        <taxon>Apicomplexa</taxon>
        <taxon>Aconoidasida</taxon>
        <taxon>Piroplasmida</taxon>
        <taxon>Theileriidae</taxon>
        <taxon>Theileria</taxon>
    </lineage>
</organism>
<sequence>MLHCDEVASTSESLGSDLEAPNINTSASKSVLYDKPLKKYIKRIDIPHLLFLFQAHSRSGLCTSNLIYIFLKALSQRLSEEKRIIHSLYVVSEANVNHAESGKARKSTFMNKWLLYNFIFQGKDALIERRNQVFNKSAYGTPPCEGFNKFVRLRNNQSIFVKTEENKNSIHDKETNCNAVDVPITIDKHEQFHALLSSEFYYFNPKSRCMGINAIGRENILSEDVVCMLVYGIINTSNWEHGYPFTSWISLYFINNFHYYHPLLVKLFILNVFPLQKTSSEEVIDISRFLCTLKEDLFKYSETDAYHSDIWQYNYYAIKERENGQCYGLTSAGINFVWWHLLDLLVVIRRLSSYYKYSDAPQIIEILVQKLSTLIKQLPFDKETFYILSEFCHRDNTGELVPLLESLETFVSRNLHNLSPMEICSLLQNSNKNNFHSQKLVDSLCNQLITYDLQKLIPADFSQIIATLGKMQIKIDDTTCIDRISTFVMENRSVLKIMNCAQCHAFILGMYRLRYKNAELFSELFQRYIKWAQNGTNKNLNIFIPSLGILSKMYHFDDICDIIKIYKFLSNGFHLITGGTIQQLMVLLARIISSVPHQPKNIQMIDSLILQTDEIFKNCLRNIYSRLYQFSPTQMISMLHAMYITRNRTTRILTPLIMYITGSNLIQPLKEGSSSPYEDDKVIETNIHSYVSLPPCPFDTLECKARLEKLEPMHLVNICISIYGLEFWTPFSLHLLLHIREIIEPQLHDMKSTQIVDLAMSFVDFYFTDYQLSAYKSVENVYKLDNNRRRAQFANSLLNNIQYIVEYNKKCFERIKSMWFSESVTVTDSYSSFDTLNKFQMILKRSQWKEELFLACMEGLQRHRPFIYSSVKLLRKTKILYDLLRFDIYLPEYPYKVPEPLNEKEIPRNIPFLVLEHALERHGSISAALPQIILESQAQLYSISRTESYSNFFNDSASHSEKNQNSDHPNSCDDEEEVQHIGGDAGPENVRNNLIIPNNKPAVITDTLNPSTIEQLETSYTSHRGSGIILEINAVNNLWMYIDPVISGFRISILILEDGIHHIPHLNQSEILNKINTEL</sequence>
<dbReference type="KEGG" id="beq:BEWA_007160"/>
<name>L0B0C3_THEEQ</name>
<dbReference type="VEuPathDB" id="PiroplasmaDB:BEWA_007160"/>
<reference evidence="2 3" key="1">
    <citation type="journal article" date="2012" name="BMC Genomics">
        <title>Comparative genomic analysis and phylogenetic position of Theileria equi.</title>
        <authorList>
            <person name="Kappmeyer L.S."/>
            <person name="Thiagarajan M."/>
            <person name="Herndon D.R."/>
            <person name="Ramsay J.D."/>
            <person name="Caler E."/>
            <person name="Djikeng A."/>
            <person name="Gillespie J.J."/>
            <person name="Lau A.O."/>
            <person name="Roalson E.H."/>
            <person name="Silva J.C."/>
            <person name="Silva M.G."/>
            <person name="Suarez C.E."/>
            <person name="Ueti M.W."/>
            <person name="Nene V.M."/>
            <person name="Mealey R.H."/>
            <person name="Knowles D.P."/>
            <person name="Brayton K.A."/>
        </authorList>
    </citation>
    <scope>NUCLEOTIDE SEQUENCE [LARGE SCALE GENOMIC DNA]</scope>
    <source>
        <strain evidence="2 3">WA</strain>
    </source>
</reference>
<proteinExistence type="predicted"/>
<dbReference type="AlphaFoldDB" id="L0B0C3"/>
<dbReference type="RefSeq" id="XP_004830973.1">
    <property type="nucleotide sequence ID" value="XM_004830916.1"/>
</dbReference>